<proteinExistence type="predicted"/>
<sequence>MSAPTLQAYPNAVPQISRDCQELEPSIGEQLASLLYLEPDRKSLKRLYLSLKGASSTQFVKRERERICEESTEASTIIKKEDEAISIAAESKREEEKAKGVNLEKGNEDPDIVPFEDNEEEEEEESEEDDENYGQGFGAAAQGRGRGGGMMWPPQMALARGARPLPGLRSFAPGMMGPDGFSYGAITPDGFPMPDVFGMAPRAFAPYGPRFSGDFAGPASGMMFHSRPSQPRNFQASGFGMMMGPGRAPFMGGMGIGASGTARGGRPVGMSPMFPPPASQPFQNSYRAVKRDQRAPANDRNDRYSAGSDQGKGQEMAGGGADDEAHYQRRVKTQPEDLGTGNSFKNDESESEDEAPRRSRDGEGKKKRRSLEGHAATGSDQQV</sequence>
<evidence type="ECO:0000313" key="3">
    <source>
        <dbReference type="EMBL" id="CAK9142870.1"/>
    </source>
</evidence>
<organism evidence="3 4">
    <name type="scientific">Ilex paraguariensis</name>
    <name type="common">yerba mate</name>
    <dbReference type="NCBI Taxonomy" id="185542"/>
    <lineage>
        <taxon>Eukaryota</taxon>
        <taxon>Viridiplantae</taxon>
        <taxon>Streptophyta</taxon>
        <taxon>Embryophyta</taxon>
        <taxon>Tracheophyta</taxon>
        <taxon>Spermatophyta</taxon>
        <taxon>Magnoliopsida</taxon>
        <taxon>eudicotyledons</taxon>
        <taxon>Gunneridae</taxon>
        <taxon>Pentapetalae</taxon>
        <taxon>asterids</taxon>
        <taxon>campanulids</taxon>
        <taxon>Aquifoliales</taxon>
        <taxon>Aquifoliaceae</taxon>
        <taxon>Ilex</taxon>
    </lineage>
</organism>
<feature type="region of interest" description="Disordered" evidence="1">
    <location>
        <begin position="258"/>
        <end position="383"/>
    </location>
</feature>
<feature type="compositionally biased region" description="Basic and acidic residues" evidence="1">
    <location>
        <begin position="289"/>
        <end position="303"/>
    </location>
</feature>
<feature type="compositionally biased region" description="Basic and acidic residues" evidence="1">
    <location>
        <begin position="354"/>
        <end position="364"/>
    </location>
</feature>
<feature type="compositionally biased region" description="Acidic residues" evidence="1">
    <location>
        <begin position="109"/>
        <end position="132"/>
    </location>
</feature>
<feature type="domain" description="YTH" evidence="2">
    <location>
        <begin position="1"/>
        <end position="35"/>
    </location>
</feature>
<accession>A0ABC8RE10</accession>
<gene>
    <name evidence="3" type="ORF">ILEXP_LOCUS10564</name>
</gene>
<dbReference type="AlphaFoldDB" id="A0ABC8RE10"/>
<protein>
    <recommendedName>
        <fullName evidence="2">YTH domain-containing protein</fullName>
    </recommendedName>
</protein>
<feature type="compositionally biased region" description="Gly residues" evidence="1">
    <location>
        <begin position="258"/>
        <end position="267"/>
    </location>
</feature>
<dbReference type="Proteomes" id="UP001642360">
    <property type="component" value="Unassembled WGS sequence"/>
</dbReference>
<feature type="compositionally biased region" description="Basic and acidic residues" evidence="1">
    <location>
        <begin position="90"/>
        <end position="99"/>
    </location>
</feature>
<evidence type="ECO:0000259" key="2">
    <source>
        <dbReference type="PROSITE" id="PS50882"/>
    </source>
</evidence>
<dbReference type="EMBL" id="CAUOFW020001258">
    <property type="protein sequence ID" value="CAK9142870.1"/>
    <property type="molecule type" value="Genomic_DNA"/>
</dbReference>
<name>A0ABC8RE10_9AQUA</name>
<evidence type="ECO:0000256" key="1">
    <source>
        <dbReference type="SAM" id="MobiDB-lite"/>
    </source>
</evidence>
<evidence type="ECO:0000313" key="4">
    <source>
        <dbReference type="Proteomes" id="UP001642360"/>
    </source>
</evidence>
<keyword evidence="4" id="KW-1185">Reference proteome</keyword>
<feature type="region of interest" description="Disordered" evidence="1">
    <location>
        <begin position="89"/>
        <end position="146"/>
    </location>
</feature>
<reference evidence="3 4" key="1">
    <citation type="submission" date="2024-02" db="EMBL/GenBank/DDBJ databases">
        <authorList>
            <person name="Vignale AGUSTIN F."/>
            <person name="Sosa J E."/>
            <person name="Modenutti C."/>
        </authorList>
    </citation>
    <scope>NUCLEOTIDE SEQUENCE [LARGE SCALE GENOMIC DNA]</scope>
</reference>
<dbReference type="PROSITE" id="PS50882">
    <property type="entry name" value="YTH"/>
    <property type="match status" value="1"/>
</dbReference>
<comment type="caution">
    <text evidence="3">The sequence shown here is derived from an EMBL/GenBank/DDBJ whole genome shotgun (WGS) entry which is preliminary data.</text>
</comment>
<dbReference type="InterPro" id="IPR007275">
    <property type="entry name" value="YTH_domain"/>
</dbReference>